<dbReference type="AlphaFoldDB" id="A0A5C6RRB9"/>
<dbReference type="Gene3D" id="3.90.1200.10">
    <property type="match status" value="1"/>
</dbReference>
<sequence>MRTYPTVPGRGHNSERARQERLAYLKLQGYHLEAIAEGTLGELHFQHKIEAAIGTVEIPVGLAGPLLFQEGEEWVYAPMATLEGALLASVNRGAKALSLSGGVAAEVHRQRMVRCPMVLFPGAGEAARFATWAVAQLDGLRQKAEAQSNHARLLSMEPVAIERSAHLRFVYTTGDASGQNMTTACTWYAMKWLMGKASKAGFEPEQWVIEGNGSSDKKLSAYAQESGRGIAVTARALLSSEVLAKVLRVKAPALLDCMQYSKELARKDGMWGYNINAANAIAGVFAATGQDLGSLHESSGAFFDLEEVEDGVLASLYLPNLVTGTVGGGTMLPKQQEALALMGCNGAGHAHRFARLIAGFALGLELSTLSAIVGGQFAAVHERMGRNKPVNWLVKAELGTDFIRGHLAGDKAAQLESAQLAAIPLAGEGILSGLSARVNRKLTGLFPFRLGYANGRTALALLKLKPTGHEVLSGLRKMARAIEPQLADELERGGHLTEYEGCHLKEGAVYRALQGMECPPCPLWLGGLEEEARELYSILIEWLPEGEMKLFNTEQEPWLWGADDIATALDGIGRVHRFSRHQLMAGALPEVPHFAPWSAARLYAAFAAVAAQESGHPFWAGAAEGGPAYWRSLEVRRQQLATPKALVHNDFNPRNVALRRDGRLCIYDWELAMWNIPQRDIVEWLSFILPTGFKPGEALQWLRHAYAMGGQPVPWAAWLKDAGYATEEYLLTRVSFYLSGNVLADYPFVERVSGNALRLLEVLNGVSKEAL</sequence>
<dbReference type="GO" id="GO:0004420">
    <property type="term" value="F:hydroxymethylglutaryl-CoA reductase (NADPH) activity"/>
    <property type="evidence" value="ECO:0007669"/>
    <property type="project" value="InterPro"/>
</dbReference>
<dbReference type="InterPro" id="IPR011009">
    <property type="entry name" value="Kinase-like_dom_sf"/>
</dbReference>
<keyword evidence="2" id="KW-0560">Oxidoreductase</keyword>
<evidence type="ECO:0000259" key="3">
    <source>
        <dbReference type="Pfam" id="PF01636"/>
    </source>
</evidence>
<dbReference type="Gene3D" id="3.30.70.420">
    <property type="entry name" value="Hydroxymethylglutaryl-CoA reductase, class I/II, NAD/NADP-binding domain"/>
    <property type="match status" value="1"/>
</dbReference>
<dbReference type="EMBL" id="VOOR01000010">
    <property type="protein sequence ID" value="TXB64946.1"/>
    <property type="molecule type" value="Genomic_DNA"/>
</dbReference>
<accession>A0A5C6RRB9</accession>
<reference evidence="4 5" key="1">
    <citation type="submission" date="2019-08" db="EMBL/GenBank/DDBJ databases">
        <title>Genome of Phaeodactylibacter luteus.</title>
        <authorList>
            <person name="Bowman J.P."/>
        </authorList>
    </citation>
    <scope>NUCLEOTIDE SEQUENCE [LARGE SCALE GENOMIC DNA]</scope>
    <source>
        <strain evidence="4 5">KCTC 42180</strain>
    </source>
</reference>
<dbReference type="PRINTS" id="PR00071">
    <property type="entry name" value="HMGCOARDTASE"/>
</dbReference>
<dbReference type="Pfam" id="PF00368">
    <property type="entry name" value="HMG-CoA_red"/>
    <property type="match status" value="1"/>
</dbReference>
<dbReference type="Pfam" id="PF01636">
    <property type="entry name" value="APH"/>
    <property type="match status" value="1"/>
</dbReference>
<evidence type="ECO:0000256" key="1">
    <source>
        <dbReference type="ARBA" id="ARBA00007661"/>
    </source>
</evidence>
<feature type="domain" description="Aminoglycoside phosphotransferase" evidence="3">
    <location>
        <begin position="505"/>
        <end position="704"/>
    </location>
</feature>
<name>A0A5C6RRB9_9BACT</name>
<dbReference type="Gene3D" id="3.90.770.10">
    <property type="entry name" value="3-hydroxy-3-methylglutaryl-coenzyme A Reductase, Chain A, domain 2"/>
    <property type="match status" value="1"/>
</dbReference>
<keyword evidence="5" id="KW-1185">Reference proteome</keyword>
<evidence type="ECO:0000256" key="2">
    <source>
        <dbReference type="ARBA" id="ARBA00023002"/>
    </source>
</evidence>
<protein>
    <submittedName>
        <fullName evidence="4">Phosphotransferase</fullName>
    </submittedName>
</protein>
<dbReference type="InterPro" id="IPR009023">
    <property type="entry name" value="HMG_CoA_Rdtase_NAD(P)-bd_sf"/>
</dbReference>
<organism evidence="4 5">
    <name type="scientific">Phaeodactylibacter luteus</name>
    <dbReference type="NCBI Taxonomy" id="1564516"/>
    <lineage>
        <taxon>Bacteria</taxon>
        <taxon>Pseudomonadati</taxon>
        <taxon>Bacteroidota</taxon>
        <taxon>Saprospiria</taxon>
        <taxon>Saprospirales</taxon>
        <taxon>Haliscomenobacteraceae</taxon>
        <taxon>Phaeodactylibacter</taxon>
    </lineage>
</organism>
<dbReference type="PANTHER" id="PTHR10572">
    <property type="entry name" value="3-HYDROXY-3-METHYLGLUTARYL-COENZYME A REDUCTASE"/>
    <property type="match status" value="1"/>
</dbReference>
<dbReference type="RefSeq" id="WP_147166713.1">
    <property type="nucleotide sequence ID" value="NZ_VOOR01000010.1"/>
</dbReference>
<dbReference type="Proteomes" id="UP000321580">
    <property type="component" value="Unassembled WGS sequence"/>
</dbReference>
<dbReference type="OrthoDB" id="9794902at2"/>
<dbReference type="InterPro" id="IPR023074">
    <property type="entry name" value="HMG_CoA_Rdtase_cat_sf"/>
</dbReference>
<dbReference type="PROSITE" id="PS50065">
    <property type="entry name" value="HMG_COA_REDUCTASE_4"/>
    <property type="match status" value="1"/>
</dbReference>
<dbReference type="GO" id="GO:0016740">
    <property type="term" value="F:transferase activity"/>
    <property type="evidence" value="ECO:0007669"/>
    <property type="project" value="UniProtKB-KW"/>
</dbReference>
<dbReference type="SUPFAM" id="SSF55035">
    <property type="entry name" value="NAD-binding domain of HMG-CoA reductase"/>
    <property type="match status" value="1"/>
</dbReference>
<dbReference type="GO" id="GO:0015936">
    <property type="term" value="P:coenzyme A metabolic process"/>
    <property type="evidence" value="ECO:0007669"/>
    <property type="project" value="InterPro"/>
</dbReference>
<dbReference type="InterPro" id="IPR009029">
    <property type="entry name" value="HMG_CoA_Rdtase_sub-bd_dom_sf"/>
</dbReference>
<comment type="similarity">
    <text evidence="1">Belongs to the HMG-CoA reductase family.</text>
</comment>
<evidence type="ECO:0000313" key="5">
    <source>
        <dbReference type="Proteomes" id="UP000321580"/>
    </source>
</evidence>
<dbReference type="SUPFAM" id="SSF56542">
    <property type="entry name" value="Substrate-binding domain of HMG-CoA reductase"/>
    <property type="match status" value="1"/>
</dbReference>
<gene>
    <name evidence="4" type="ORF">FRY97_06900</name>
</gene>
<dbReference type="InterPro" id="IPR002575">
    <property type="entry name" value="Aminoglycoside_PTrfase"/>
</dbReference>
<evidence type="ECO:0000313" key="4">
    <source>
        <dbReference type="EMBL" id="TXB64946.1"/>
    </source>
</evidence>
<dbReference type="InterPro" id="IPR002202">
    <property type="entry name" value="HMG_CoA_Rdtase"/>
</dbReference>
<dbReference type="PANTHER" id="PTHR10572:SF24">
    <property type="entry name" value="3-HYDROXY-3-METHYLGLUTARYL-COENZYME A REDUCTASE"/>
    <property type="match status" value="1"/>
</dbReference>
<dbReference type="SUPFAM" id="SSF56112">
    <property type="entry name" value="Protein kinase-like (PK-like)"/>
    <property type="match status" value="1"/>
</dbReference>
<keyword evidence="4" id="KW-0808">Transferase</keyword>
<proteinExistence type="inferred from homology"/>
<comment type="caution">
    <text evidence="4">The sequence shown here is derived from an EMBL/GenBank/DDBJ whole genome shotgun (WGS) entry which is preliminary data.</text>
</comment>